<sequence>MTSENTSISSAFTKPSQSSRHSRSTKPISNNLSLPDQLIEQLLKFRIDGRTINAKNVDELYPGLDRLLLRSLQSGDCRQLFNRLKRDLKPQYSLITGKHMHISVCAQTQTILEKLVEMGATLNLHFYEPIHMKELELMCQYGFDINERLTKYNNQSAFSILINKHYSISMLDVKHVCIIITCQASVSDSVFDFIVEHTPDSCLNIPNQAGGTPLDLIYLAAYEQANTAHMRRLHALLSRKESKLTRYGMREPNLVGRKQYKLADILSCKEFLFKYRLRDLFDSSISPLAWCIFLFYDVLRECEKPNPSLIGKLATKQRLERYLISMIENGEIPLGKLIFRSDKLNFLSSLANEYDQQMLVDTEHSLVHMVRIKTRLIELRMQTLTLKTIFEHFLMIFYN</sequence>
<evidence type="ECO:0000256" key="1">
    <source>
        <dbReference type="SAM" id="MobiDB-lite"/>
    </source>
</evidence>
<reference evidence="2" key="1">
    <citation type="submission" date="2021-02" db="EMBL/GenBank/DDBJ databases">
        <authorList>
            <person name="Nowell W R."/>
        </authorList>
    </citation>
    <scope>NUCLEOTIDE SEQUENCE</scope>
</reference>
<dbReference type="Proteomes" id="UP000663824">
    <property type="component" value="Unassembled WGS sequence"/>
</dbReference>
<organism evidence="2 4">
    <name type="scientific">Rotaria magnacalcarata</name>
    <dbReference type="NCBI Taxonomy" id="392030"/>
    <lineage>
        <taxon>Eukaryota</taxon>
        <taxon>Metazoa</taxon>
        <taxon>Spiralia</taxon>
        <taxon>Gnathifera</taxon>
        <taxon>Rotifera</taxon>
        <taxon>Eurotatoria</taxon>
        <taxon>Bdelloidea</taxon>
        <taxon>Philodinida</taxon>
        <taxon>Philodinidae</taxon>
        <taxon>Rotaria</taxon>
    </lineage>
</organism>
<evidence type="ECO:0000313" key="3">
    <source>
        <dbReference type="EMBL" id="CAF3952556.1"/>
    </source>
</evidence>
<dbReference type="Proteomes" id="UP000676336">
    <property type="component" value="Unassembled WGS sequence"/>
</dbReference>
<comment type="caution">
    <text evidence="2">The sequence shown here is derived from an EMBL/GenBank/DDBJ whole genome shotgun (WGS) entry which is preliminary data.</text>
</comment>
<accession>A0A816VC63</accession>
<protein>
    <submittedName>
        <fullName evidence="2">Uncharacterized protein</fullName>
    </submittedName>
</protein>
<evidence type="ECO:0000313" key="4">
    <source>
        <dbReference type="Proteomes" id="UP000663824"/>
    </source>
</evidence>
<dbReference type="EMBL" id="CAJOBI010003001">
    <property type="protein sequence ID" value="CAF3952556.1"/>
    <property type="molecule type" value="Genomic_DNA"/>
</dbReference>
<name>A0A816VC63_9BILA</name>
<dbReference type="InterPro" id="IPR036770">
    <property type="entry name" value="Ankyrin_rpt-contain_sf"/>
</dbReference>
<evidence type="ECO:0000313" key="2">
    <source>
        <dbReference type="EMBL" id="CAF2125381.1"/>
    </source>
</evidence>
<dbReference type="EMBL" id="CAJNRE010014148">
    <property type="protein sequence ID" value="CAF2125381.1"/>
    <property type="molecule type" value="Genomic_DNA"/>
</dbReference>
<feature type="region of interest" description="Disordered" evidence="1">
    <location>
        <begin position="1"/>
        <end position="30"/>
    </location>
</feature>
<gene>
    <name evidence="2" type="ORF">MBJ925_LOCUS26670</name>
    <name evidence="3" type="ORF">SMN809_LOCUS9333</name>
</gene>
<dbReference type="AlphaFoldDB" id="A0A816VC63"/>
<proteinExistence type="predicted"/>
<dbReference type="SUPFAM" id="SSF48403">
    <property type="entry name" value="Ankyrin repeat"/>
    <property type="match status" value="1"/>
</dbReference>